<dbReference type="SUPFAM" id="SSF69279">
    <property type="entry name" value="Phage tail proteins"/>
    <property type="match status" value="1"/>
</dbReference>
<proteinExistence type="predicted"/>
<sequence length="119" mass="12711">MADFDNLFDAAITQADDTIRQVMGTSATVTSGAISGVTLSGVFDDPENIGYATPGIRVEGTSPSLFVKSVTIGQLARLDTLDVNGKPFWVDRIGPDDCGSCHVWLGSGHPPADMRRRRE</sequence>
<dbReference type="InterPro" id="IPR008018">
    <property type="entry name" value="Phage_tail_attach_FII"/>
</dbReference>
<gene>
    <name evidence="1" type="ORF">LOD26_09850</name>
</gene>
<dbReference type="Proteomes" id="UP001139290">
    <property type="component" value="Unassembled WGS sequence"/>
</dbReference>
<reference evidence="1" key="1">
    <citation type="submission" date="2021-11" db="EMBL/GenBank/DDBJ databases">
        <title>Citrobacter meridianamericanus sp. nov. isolated from soil.</title>
        <authorList>
            <person name="Furlan J.P.R."/>
            <person name="Stehling E.G."/>
        </authorList>
    </citation>
    <scope>NUCLEOTIDE SEQUENCE</scope>
    <source>
        <strain evidence="1">BR102</strain>
    </source>
</reference>
<dbReference type="RefSeq" id="WP_252838229.1">
    <property type="nucleotide sequence ID" value="NZ_JAJJVQ010000003.1"/>
</dbReference>
<dbReference type="EMBL" id="JAJJVQ010000003">
    <property type="protein sequence ID" value="MCO5781628.1"/>
    <property type="molecule type" value="Genomic_DNA"/>
</dbReference>
<organism evidence="1 2">
    <name type="scientific">Citrobacter meridianamericanus</name>
    <dbReference type="NCBI Taxonomy" id="2894201"/>
    <lineage>
        <taxon>Bacteria</taxon>
        <taxon>Pseudomonadati</taxon>
        <taxon>Pseudomonadota</taxon>
        <taxon>Gammaproteobacteria</taxon>
        <taxon>Enterobacterales</taxon>
        <taxon>Enterobacteriaceae</taxon>
        <taxon>Citrobacter</taxon>
    </lineage>
</organism>
<dbReference type="InterPro" id="IPR053734">
    <property type="entry name" value="Phage_Head-Tail_Connect_sf"/>
</dbReference>
<accession>A0ABT1B6Y2</accession>
<dbReference type="Gene3D" id="2.40.10.180">
    <property type="entry name" value="Phage tail proteins"/>
    <property type="match status" value="1"/>
</dbReference>
<comment type="caution">
    <text evidence="1">The sequence shown here is derived from an EMBL/GenBank/DDBJ whole genome shotgun (WGS) entry which is preliminary data.</text>
</comment>
<evidence type="ECO:0000313" key="2">
    <source>
        <dbReference type="Proteomes" id="UP001139290"/>
    </source>
</evidence>
<evidence type="ECO:0000313" key="1">
    <source>
        <dbReference type="EMBL" id="MCO5781628.1"/>
    </source>
</evidence>
<name>A0ABT1B6Y2_9ENTR</name>
<dbReference type="Pfam" id="PF05354">
    <property type="entry name" value="Phage_attach"/>
    <property type="match status" value="1"/>
</dbReference>
<protein>
    <submittedName>
        <fullName evidence="1">Head-tail joining protein</fullName>
    </submittedName>
</protein>
<keyword evidence="2" id="KW-1185">Reference proteome</keyword>